<dbReference type="Proteomes" id="UP001345219">
    <property type="component" value="Chromosome 17"/>
</dbReference>
<dbReference type="AlphaFoldDB" id="A0AAN7Q6B3"/>
<name>A0AAN7Q6B3_9MYRT</name>
<reference evidence="1 2" key="1">
    <citation type="journal article" date="2023" name="Hortic Res">
        <title>Pangenome of water caltrop reveals structural variations and asymmetric subgenome divergence after allopolyploidization.</title>
        <authorList>
            <person name="Zhang X."/>
            <person name="Chen Y."/>
            <person name="Wang L."/>
            <person name="Yuan Y."/>
            <person name="Fang M."/>
            <person name="Shi L."/>
            <person name="Lu R."/>
            <person name="Comes H.P."/>
            <person name="Ma Y."/>
            <person name="Chen Y."/>
            <person name="Huang G."/>
            <person name="Zhou Y."/>
            <person name="Zheng Z."/>
            <person name="Qiu Y."/>
        </authorList>
    </citation>
    <scope>NUCLEOTIDE SEQUENCE [LARGE SCALE GENOMIC DNA]</scope>
    <source>
        <tissue evidence="1">Roots</tissue>
    </source>
</reference>
<protein>
    <submittedName>
        <fullName evidence="1">Uncharacterized protein</fullName>
    </submittedName>
</protein>
<comment type="caution">
    <text evidence="1">The sequence shown here is derived from an EMBL/GenBank/DDBJ whole genome shotgun (WGS) entry which is preliminary data.</text>
</comment>
<sequence length="85" mass="9614">MDFDELQKVKEGANGDVLVLSIGAMIMSGQNAIKDRHRSFLKRSKSPEEKYGELFHHQEMETGIDTEVVVNIGIRGEGGRKIERR</sequence>
<dbReference type="EMBL" id="JAXIOK010000011">
    <property type="protein sequence ID" value="KAK4759844.1"/>
    <property type="molecule type" value="Genomic_DNA"/>
</dbReference>
<accession>A0AAN7Q6B3</accession>
<proteinExistence type="predicted"/>
<gene>
    <name evidence="1" type="ORF">SAY87_022975</name>
</gene>
<evidence type="ECO:0000313" key="2">
    <source>
        <dbReference type="Proteomes" id="UP001345219"/>
    </source>
</evidence>
<keyword evidence="2" id="KW-1185">Reference proteome</keyword>
<evidence type="ECO:0000313" key="1">
    <source>
        <dbReference type="EMBL" id="KAK4759844.1"/>
    </source>
</evidence>
<organism evidence="1 2">
    <name type="scientific">Trapa incisa</name>
    <dbReference type="NCBI Taxonomy" id="236973"/>
    <lineage>
        <taxon>Eukaryota</taxon>
        <taxon>Viridiplantae</taxon>
        <taxon>Streptophyta</taxon>
        <taxon>Embryophyta</taxon>
        <taxon>Tracheophyta</taxon>
        <taxon>Spermatophyta</taxon>
        <taxon>Magnoliopsida</taxon>
        <taxon>eudicotyledons</taxon>
        <taxon>Gunneridae</taxon>
        <taxon>Pentapetalae</taxon>
        <taxon>rosids</taxon>
        <taxon>malvids</taxon>
        <taxon>Myrtales</taxon>
        <taxon>Lythraceae</taxon>
        <taxon>Trapa</taxon>
    </lineage>
</organism>